<keyword evidence="3" id="KW-0949">S-adenosyl-L-methionine</keyword>
<dbReference type="EMBL" id="QEIN01000576">
    <property type="protein sequence ID" value="RCV47254.1"/>
    <property type="molecule type" value="Genomic_DNA"/>
</dbReference>
<dbReference type="Proteomes" id="UP000253318">
    <property type="component" value="Unassembled WGS sequence"/>
</dbReference>
<evidence type="ECO:0000256" key="1">
    <source>
        <dbReference type="ARBA" id="ARBA00022603"/>
    </source>
</evidence>
<feature type="domain" description="O-methyltransferase C-terminal" evidence="4">
    <location>
        <begin position="3"/>
        <end position="102"/>
    </location>
</feature>
<dbReference type="OrthoDB" id="4145676at2"/>
<dbReference type="PANTHER" id="PTHR43712:SF2">
    <property type="entry name" value="O-METHYLTRANSFERASE CICE"/>
    <property type="match status" value="1"/>
</dbReference>
<dbReference type="InterPro" id="IPR016461">
    <property type="entry name" value="COMT-like"/>
</dbReference>
<dbReference type="InterPro" id="IPR029063">
    <property type="entry name" value="SAM-dependent_MTases_sf"/>
</dbReference>
<organism evidence="5 6">
    <name type="scientific">Marinitenerispora sediminis</name>
    <dbReference type="NCBI Taxonomy" id="1931232"/>
    <lineage>
        <taxon>Bacteria</taxon>
        <taxon>Bacillati</taxon>
        <taxon>Actinomycetota</taxon>
        <taxon>Actinomycetes</taxon>
        <taxon>Streptosporangiales</taxon>
        <taxon>Nocardiopsidaceae</taxon>
        <taxon>Marinitenerispora</taxon>
    </lineage>
</organism>
<keyword evidence="2 5" id="KW-0808">Transferase</keyword>
<dbReference type="SUPFAM" id="SSF53335">
    <property type="entry name" value="S-adenosyl-L-methionine-dependent methyltransferases"/>
    <property type="match status" value="1"/>
</dbReference>
<gene>
    <name evidence="5" type="ORF">DEF24_27385</name>
</gene>
<dbReference type="GO" id="GO:0032259">
    <property type="term" value="P:methylation"/>
    <property type="evidence" value="ECO:0007669"/>
    <property type="project" value="UniProtKB-KW"/>
</dbReference>
<dbReference type="Pfam" id="PF00891">
    <property type="entry name" value="Methyltransf_2"/>
    <property type="match status" value="1"/>
</dbReference>
<evidence type="ECO:0000259" key="4">
    <source>
        <dbReference type="Pfam" id="PF00891"/>
    </source>
</evidence>
<dbReference type="Gene3D" id="3.40.50.150">
    <property type="entry name" value="Vaccinia Virus protein VP39"/>
    <property type="match status" value="1"/>
</dbReference>
<dbReference type="GO" id="GO:0008171">
    <property type="term" value="F:O-methyltransferase activity"/>
    <property type="evidence" value="ECO:0007669"/>
    <property type="project" value="InterPro"/>
</dbReference>
<dbReference type="InterPro" id="IPR001077">
    <property type="entry name" value="COMT_C"/>
</dbReference>
<protein>
    <submittedName>
        <fullName evidence="5">Methyltransferase</fullName>
    </submittedName>
</protein>
<evidence type="ECO:0000313" key="6">
    <source>
        <dbReference type="Proteomes" id="UP000253318"/>
    </source>
</evidence>
<dbReference type="PROSITE" id="PS51683">
    <property type="entry name" value="SAM_OMT_II"/>
    <property type="match status" value="1"/>
</dbReference>
<reference evidence="5 6" key="1">
    <citation type="submission" date="2018-04" db="EMBL/GenBank/DDBJ databases">
        <title>Novel actinobacteria from marine sediment.</title>
        <authorList>
            <person name="Ng Z.Y."/>
            <person name="Tan G.Y.A."/>
        </authorList>
    </citation>
    <scope>NUCLEOTIDE SEQUENCE [LARGE SCALE GENOMIC DNA]</scope>
    <source>
        <strain evidence="5 6">TPS81</strain>
    </source>
</reference>
<name>A0A368SXG0_9ACTN</name>
<comment type="caution">
    <text evidence="5">The sequence shown here is derived from an EMBL/GenBank/DDBJ whole genome shotgun (WGS) entry which is preliminary data.</text>
</comment>
<dbReference type="AlphaFoldDB" id="A0A368SXG0"/>
<feature type="non-terminal residue" evidence="5">
    <location>
        <position position="114"/>
    </location>
</feature>
<dbReference type="PANTHER" id="PTHR43712">
    <property type="entry name" value="PUTATIVE (AFU_ORTHOLOGUE AFUA_4G14580)-RELATED"/>
    <property type="match status" value="1"/>
</dbReference>
<keyword evidence="1 5" id="KW-0489">Methyltransferase</keyword>
<evidence type="ECO:0000256" key="3">
    <source>
        <dbReference type="ARBA" id="ARBA00022691"/>
    </source>
</evidence>
<evidence type="ECO:0000313" key="5">
    <source>
        <dbReference type="EMBL" id="RCV47254.1"/>
    </source>
</evidence>
<evidence type="ECO:0000256" key="2">
    <source>
        <dbReference type="ARBA" id="ARBA00022679"/>
    </source>
</evidence>
<sequence length="114" mass="12835">PHRDRIDIVEHDFFTPFPTTADAVTLSFVLLNWHDDDARRILRHCRAALRPGGRILLYERADVPHTGSDPVFSLLDLRMLVFMGGRVRTRDEWTALAASAGLAIEQATILQSPS</sequence>
<feature type="non-terminal residue" evidence="5">
    <location>
        <position position="1"/>
    </location>
</feature>
<proteinExistence type="predicted"/>
<accession>A0A368SXG0</accession>
<dbReference type="RefSeq" id="WP_114433829.1">
    <property type="nucleotide sequence ID" value="NZ_QEIN01000576.1"/>
</dbReference>
<keyword evidence="6" id="KW-1185">Reference proteome</keyword>